<dbReference type="Gene3D" id="2.40.50.140">
    <property type="entry name" value="Nucleic acid-binding proteins"/>
    <property type="match status" value="1"/>
</dbReference>
<reference evidence="8 9" key="1">
    <citation type="submission" date="2020-06" db="EMBL/GenBank/DDBJ databases">
        <title>Description of novel acetic acid bacteria.</title>
        <authorList>
            <person name="Sombolestani A."/>
        </authorList>
    </citation>
    <scope>NUCLEOTIDE SEQUENCE [LARGE SCALE GENOMIC DNA]</scope>
    <source>
        <strain evidence="8 9">LMG 27010</strain>
    </source>
</reference>
<comment type="caution">
    <text evidence="8">The sequence shown here is derived from an EMBL/GenBank/DDBJ whole genome shotgun (WGS) entry which is preliminary data.</text>
</comment>
<gene>
    <name evidence="8" type="ORF">HUK82_11415</name>
</gene>
<dbReference type="PROSITE" id="PS51687">
    <property type="entry name" value="SAM_MT_RNA_M5U"/>
    <property type="match status" value="1"/>
</dbReference>
<dbReference type="AlphaFoldDB" id="A0A850PE62"/>
<keyword evidence="3 6" id="KW-0808">Transferase</keyword>
<dbReference type="InterPro" id="IPR029063">
    <property type="entry name" value="SAM-dependent_MTases_sf"/>
</dbReference>
<evidence type="ECO:0000256" key="5">
    <source>
        <dbReference type="ARBA" id="ARBA00023014"/>
    </source>
</evidence>
<feature type="domain" description="TRAM" evidence="7">
    <location>
        <begin position="14"/>
        <end position="73"/>
    </location>
</feature>
<keyword evidence="9" id="KW-1185">Reference proteome</keyword>
<dbReference type="PROSITE" id="PS50926">
    <property type="entry name" value="TRAM"/>
    <property type="match status" value="1"/>
</dbReference>
<keyword evidence="1" id="KW-0479">Metal-binding</keyword>
<evidence type="ECO:0000259" key="7">
    <source>
        <dbReference type="PROSITE" id="PS50926"/>
    </source>
</evidence>
<dbReference type="GO" id="GO:0051539">
    <property type="term" value="F:4 iron, 4 sulfur cluster binding"/>
    <property type="evidence" value="ECO:0007669"/>
    <property type="project" value="UniProtKB-KW"/>
</dbReference>
<feature type="binding site" evidence="6">
    <location>
        <position position="327"/>
    </location>
    <ligand>
        <name>S-adenosyl-L-methionine</name>
        <dbReference type="ChEBI" id="CHEBI:59789"/>
    </ligand>
</feature>
<dbReference type="CDD" id="cd02440">
    <property type="entry name" value="AdoMet_MTases"/>
    <property type="match status" value="1"/>
</dbReference>
<dbReference type="GO" id="GO:0070475">
    <property type="term" value="P:rRNA base methylation"/>
    <property type="evidence" value="ECO:0007669"/>
    <property type="project" value="TreeGrafter"/>
</dbReference>
<dbReference type="Pfam" id="PF05958">
    <property type="entry name" value="tRNA_U5-meth_tr"/>
    <property type="match status" value="1"/>
</dbReference>
<dbReference type="InterPro" id="IPR010280">
    <property type="entry name" value="U5_MeTrfase_fam"/>
</dbReference>
<keyword evidence="1" id="KW-0004">4Fe-4S</keyword>
<keyword evidence="1" id="KW-0408">Iron</keyword>
<evidence type="ECO:0000256" key="2">
    <source>
        <dbReference type="ARBA" id="ARBA00022603"/>
    </source>
</evidence>
<dbReference type="EMBL" id="JABXXR010000096">
    <property type="protein sequence ID" value="NVN41163.1"/>
    <property type="molecule type" value="Genomic_DNA"/>
</dbReference>
<comment type="similarity">
    <text evidence="6">Belongs to the class I-like SAM-binding methyltransferase superfamily. RNA M5U methyltransferase family.</text>
</comment>
<evidence type="ECO:0000256" key="1">
    <source>
        <dbReference type="ARBA" id="ARBA00022485"/>
    </source>
</evidence>
<feature type="binding site" evidence="6">
    <location>
        <position position="371"/>
    </location>
    <ligand>
        <name>S-adenosyl-L-methionine</name>
        <dbReference type="ChEBI" id="CHEBI:59789"/>
    </ligand>
</feature>
<feature type="binding site" evidence="6">
    <location>
        <position position="307"/>
    </location>
    <ligand>
        <name>S-adenosyl-L-methionine</name>
        <dbReference type="ChEBI" id="CHEBI:59789"/>
    </ligand>
</feature>
<dbReference type="InterPro" id="IPR012340">
    <property type="entry name" value="NA-bd_OB-fold"/>
</dbReference>
<evidence type="ECO:0000256" key="4">
    <source>
        <dbReference type="ARBA" id="ARBA00022691"/>
    </source>
</evidence>
<dbReference type="PANTHER" id="PTHR11061:SF49">
    <property type="entry name" value="23S RRNA (URACIL(1939)-C(5))-METHYLTRANSFERASE RLMD"/>
    <property type="match status" value="1"/>
</dbReference>
<accession>A0A850PE62</accession>
<feature type="active site" description="Nucleophile" evidence="6">
    <location>
        <position position="397"/>
    </location>
</feature>
<keyword evidence="2 6" id="KW-0489">Methyltransferase</keyword>
<evidence type="ECO:0000256" key="6">
    <source>
        <dbReference type="PROSITE-ProRule" id="PRU01024"/>
    </source>
</evidence>
<keyword evidence="4 6" id="KW-0949">S-adenosyl-L-methionine</keyword>
<dbReference type="SUPFAM" id="SSF53335">
    <property type="entry name" value="S-adenosyl-L-methionine-dependent methyltransferases"/>
    <property type="match status" value="1"/>
</dbReference>
<dbReference type="SUPFAM" id="SSF50249">
    <property type="entry name" value="Nucleic acid-binding proteins"/>
    <property type="match status" value="1"/>
</dbReference>
<dbReference type="PANTHER" id="PTHR11061">
    <property type="entry name" value="RNA M5U METHYLTRANSFERASE"/>
    <property type="match status" value="1"/>
</dbReference>
<dbReference type="GO" id="GO:0070041">
    <property type="term" value="F:rRNA (uridine-C5-)-methyltransferase activity"/>
    <property type="evidence" value="ECO:0007669"/>
    <property type="project" value="TreeGrafter"/>
</dbReference>
<keyword evidence="5" id="KW-0411">Iron-sulfur</keyword>
<dbReference type="Gene3D" id="3.40.50.150">
    <property type="entry name" value="Vaccinia Virus protein VP39"/>
    <property type="match status" value="1"/>
</dbReference>
<evidence type="ECO:0000256" key="3">
    <source>
        <dbReference type="ARBA" id="ARBA00022679"/>
    </source>
</evidence>
<proteinExistence type="inferred from homology"/>
<evidence type="ECO:0000313" key="8">
    <source>
        <dbReference type="EMBL" id="NVN41163.1"/>
    </source>
</evidence>
<organism evidence="8 9">
    <name type="scientific">Ameyamaea chiangmaiensis</name>
    <dbReference type="NCBI Taxonomy" id="442969"/>
    <lineage>
        <taxon>Bacteria</taxon>
        <taxon>Pseudomonadati</taxon>
        <taxon>Pseudomonadota</taxon>
        <taxon>Alphaproteobacteria</taxon>
        <taxon>Acetobacterales</taxon>
        <taxon>Acetobacteraceae</taxon>
        <taxon>Ameyamaea</taxon>
    </lineage>
</organism>
<dbReference type="Gene3D" id="2.40.50.1070">
    <property type="match status" value="1"/>
</dbReference>
<dbReference type="Proteomes" id="UP000585665">
    <property type="component" value="Unassembled WGS sequence"/>
</dbReference>
<sequence length="448" mass="47329">MSPSLPSAHATTTTTPETSATTLTVDVLGRGGDGLAYDRDGCLTVVPGALPGETVLARLDDLHMAPRRATLLAVESASPERVTPPCPLFARCGGCAVQHLALPAALNWKAATVRQALAQAGFAETCEVSLSQAPAGARRRMDIGVRRTTQGLTLGFHARGGDLLDVRHCLVLAPALDRLLTPLHDLMIRVRGLRRDGDVVVNLLDSGPDILVRTDGALTVDDRALLAAFARAHDIPRIAWAPVDQREPAEIAAQIAPVRHRLAGHAVVPPPGAFLQATADSEAAIRDAVLAMLPPRLAARDEIIELYAGCGTLTFGLAERGRVLAVEGNPDAATCLKQAAGGLRISVLQRDLNRQPLMARELAAKPVVVLDPPRMGAGAQMREIASGAPQRVVYVSCNPQALTKDAALLKAAGYSLAALTIIDQFVWSAEVEAIALFTAPPAKRARRR</sequence>
<protein>
    <submittedName>
        <fullName evidence="8">Class I SAM-dependent RNA methyltransferase</fullName>
    </submittedName>
</protein>
<feature type="binding site" evidence="6">
    <location>
        <position position="276"/>
    </location>
    <ligand>
        <name>S-adenosyl-L-methionine</name>
        <dbReference type="ChEBI" id="CHEBI:59789"/>
    </ligand>
</feature>
<name>A0A850PE62_9PROT</name>
<dbReference type="InterPro" id="IPR002792">
    <property type="entry name" value="TRAM_dom"/>
</dbReference>
<evidence type="ECO:0000313" key="9">
    <source>
        <dbReference type="Proteomes" id="UP000585665"/>
    </source>
</evidence>